<dbReference type="InterPro" id="IPR003728">
    <property type="entry name" value="Ribosome_maturation_RimP"/>
</dbReference>
<protein>
    <recommendedName>
        <fullName evidence="3">Ribosome maturation factor RimP</fullName>
    </recommendedName>
</protein>
<evidence type="ECO:0000256" key="2">
    <source>
        <dbReference type="ARBA" id="ARBA00022517"/>
    </source>
</evidence>
<dbReference type="KEGG" id="gce:KYE46_01145"/>
<sequence length="199" mass="21937">MSDLIAKTSMDRRMAEIVTPSIEALGFEVVRIRVMGGKTNTLQIMAERPDGGIDVDECAQISNAISVLLDVEDPLEDAYALEVSSPGIDRPLTRLKDFETFEGYEAKVETTEMIGGQRRFKGVLAGVEDGEVLLNIDQGHETVTVGLQFEWLSDAKLVLTDELIKEMLKQRKDAGLINESDFDDIEEEPGDDDVSGAKE</sequence>
<evidence type="ECO:0000259" key="5">
    <source>
        <dbReference type="Pfam" id="PF02576"/>
    </source>
</evidence>
<dbReference type="EMBL" id="CP079194">
    <property type="protein sequence ID" value="QXT39897.1"/>
    <property type="molecule type" value="Genomic_DNA"/>
</dbReference>
<proteinExistence type="inferred from homology"/>
<dbReference type="HAMAP" id="MF_01077">
    <property type="entry name" value="RimP"/>
    <property type="match status" value="1"/>
</dbReference>
<dbReference type="InterPro" id="IPR028989">
    <property type="entry name" value="RimP_N"/>
</dbReference>
<keyword evidence="1 3" id="KW-0963">Cytoplasm</keyword>
<dbReference type="AlphaFoldDB" id="A0A8F6TVW3"/>
<dbReference type="GO" id="GO:0005829">
    <property type="term" value="C:cytosol"/>
    <property type="evidence" value="ECO:0007669"/>
    <property type="project" value="TreeGrafter"/>
</dbReference>
<dbReference type="InterPro" id="IPR028998">
    <property type="entry name" value="RimP_C"/>
</dbReference>
<dbReference type="Proteomes" id="UP000825009">
    <property type="component" value="Chromosome"/>
</dbReference>
<evidence type="ECO:0000313" key="8">
    <source>
        <dbReference type="Proteomes" id="UP000825009"/>
    </source>
</evidence>
<reference evidence="7 8" key="1">
    <citation type="submission" date="2021-07" db="EMBL/GenBank/DDBJ databases">
        <title>A novel Jannaschia species isolated from marine dinoflagellate Ceratoperidinium margalefii.</title>
        <authorList>
            <person name="Jiang Y."/>
            <person name="Li Z."/>
        </authorList>
    </citation>
    <scope>NUCLEOTIDE SEQUENCE [LARGE SCALE GENOMIC DNA]</scope>
    <source>
        <strain evidence="7 8">J12C1-MA-4</strain>
    </source>
</reference>
<evidence type="ECO:0000259" key="6">
    <source>
        <dbReference type="Pfam" id="PF17384"/>
    </source>
</evidence>
<evidence type="ECO:0000313" key="7">
    <source>
        <dbReference type="EMBL" id="QXT39897.1"/>
    </source>
</evidence>
<comment type="subcellular location">
    <subcellularLocation>
        <location evidence="3">Cytoplasm</location>
    </subcellularLocation>
</comment>
<evidence type="ECO:0000256" key="3">
    <source>
        <dbReference type="HAMAP-Rule" id="MF_01077"/>
    </source>
</evidence>
<organism evidence="7 8">
    <name type="scientific">Gymnodinialimonas ceratoperidinii</name>
    <dbReference type="NCBI Taxonomy" id="2856823"/>
    <lineage>
        <taxon>Bacteria</taxon>
        <taxon>Pseudomonadati</taxon>
        <taxon>Pseudomonadota</taxon>
        <taxon>Alphaproteobacteria</taxon>
        <taxon>Rhodobacterales</taxon>
        <taxon>Paracoccaceae</taxon>
        <taxon>Gymnodinialimonas</taxon>
    </lineage>
</organism>
<keyword evidence="8" id="KW-1185">Reference proteome</keyword>
<comment type="function">
    <text evidence="3">Required for maturation of 30S ribosomal subunits.</text>
</comment>
<comment type="similarity">
    <text evidence="3">Belongs to the RimP family.</text>
</comment>
<feature type="domain" description="Ribosome maturation factor RimP N-terminal" evidence="5">
    <location>
        <begin position="17"/>
        <end position="89"/>
    </location>
</feature>
<gene>
    <name evidence="3 7" type="primary">rimP</name>
    <name evidence="7" type="ORF">KYE46_01145</name>
</gene>
<evidence type="ECO:0000256" key="1">
    <source>
        <dbReference type="ARBA" id="ARBA00022490"/>
    </source>
</evidence>
<name>A0A8F6TVW3_9RHOB</name>
<dbReference type="Pfam" id="PF02576">
    <property type="entry name" value="RimP_N"/>
    <property type="match status" value="1"/>
</dbReference>
<dbReference type="RefSeq" id="WP_219002874.1">
    <property type="nucleotide sequence ID" value="NZ_CP079194.1"/>
</dbReference>
<feature type="compositionally biased region" description="Acidic residues" evidence="4">
    <location>
        <begin position="180"/>
        <end position="199"/>
    </location>
</feature>
<feature type="domain" description="Ribosome maturation factor RimP C-terminal" evidence="6">
    <location>
        <begin position="92"/>
        <end position="160"/>
    </location>
</feature>
<dbReference type="Pfam" id="PF17384">
    <property type="entry name" value="DUF150_C"/>
    <property type="match status" value="1"/>
</dbReference>
<keyword evidence="2 3" id="KW-0690">Ribosome biogenesis</keyword>
<feature type="region of interest" description="Disordered" evidence="4">
    <location>
        <begin position="178"/>
        <end position="199"/>
    </location>
</feature>
<accession>A0A8F6TVW3</accession>
<dbReference type="GO" id="GO:0006412">
    <property type="term" value="P:translation"/>
    <property type="evidence" value="ECO:0007669"/>
    <property type="project" value="TreeGrafter"/>
</dbReference>
<dbReference type="PANTHER" id="PTHR33867:SF1">
    <property type="entry name" value="RIBOSOME MATURATION FACTOR RIMP"/>
    <property type="match status" value="1"/>
</dbReference>
<dbReference type="GO" id="GO:0000028">
    <property type="term" value="P:ribosomal small subunit assembly"/>
    <property type="evidence" value="ECO:0007669"/>
    <property type="project" value="TreeGrafter"/>
</dbReference>
<dbReference type="PANTHER" id="PTHR33867">
    <property type="entry name" value="RIBOSOME MATURATION FACTOR RIMP"/>
    <property type="match status" value="1"/>
</dbReference>
<dbReference type="CDD" id="cd01734">
    <property type="entry name" value="YlxS_C"/>
    <property type="match status" value="1"/>
</dbReference>
<evidence type="ECO:0000256" key="4">
    <source>
        <dbReference type="SAM" id="MobiDB-lite"/>
    </source>
</evidence>
<dbReference type="NCBIfam" id="NF000932">
    <property type="entry name" value="PRK00092.2-5"/>
    <property type="match status" value="1"/>
</dbReference>
<dbReference type="FunFam" id="3.30.300.70:FF:000001">
    <property type="entry name" value="Ribosome maturation factor RimP"/>
    <property type="match status" value="1"/>
</dbReference>